<dbReference type="GO" id="GO:0004066">
    <property type="term" value="F:asparagine synthase (glutamine-hydrolyzing) activity"/>
    <property type="evidence" value="ECO:0007669"/>
    <property type="project" value="InterPro"/>
</dbReference>
<feature type="domain" description="Asparagine synthetase" evidence="4">
    <location>
        <begin position="1"/>
        <end position="128"/>
    </location>
</feature>
<evidence type="ECO:0000256" key="1">
    <source>
        <dbReference type="ARBA" id="ARBA00005187"/>
    </source>
</evidence>
<name>V4AIG1_LOTGI</name>
<feature type="non-terminal residue" evidence="5">
    <location>
        <position position="1"/>
    </location>
</feature>
<dbReference type="CTD" id="20242856"/>
<dbReference type="CDD" id="cd01991">
    <property type="entry name" value="Asn_synthase_B_C"/>
    <property type="match status" value="1"/>
</dbReference>
<keyword evidence="6" id="KW-1185">Reference proteome</keyword>
<accession>V4AIG1</accession>
<organism evidence="5 6">
    <name type="scientific">Lottia gigantea</name>
    <name type="common">Giant owl limpet</name>
    <dbReference type="NCBI Taxonomy" id="225164"/>
    <lineage>
        <taxon>Eukaryota</taxon>
        <taxon>Metazoa</taxon>
        <taxon>Spiralia</taxon>
        <taxon>Lophotrochozoa</taxon>
        <taxon>Mollusca</taxon>
        <taxon>Gastropoda</taxon>
        <taxon>Patellogastropoda</taxon>
        <taxon>Lottioidea</taxon>
        <taxon>Lottiidae</taxon>
        <taxon>Lottia</taxon>
    </lineage>
</organism>
<keyword evidence="2" id="KW-0547">Nucleotide-binding</keyword>
<dbReference type="Proteomes" id="UP000030746">
    <property type="component" value="Unassembled WGS sequence"/>
</dbReference>
<protein>
    <recommendedName>
        <fullName evidence="4">Asparagine synthetase domain-containing protein</fullName>
    </recommendedName>
</protein>
<dbReference type="Pfam" id="PF00733">
    <property type="entry name" value="Asn_synthase"/>
    <property type="match status" value="1"/>
</dbReference>
<evidence type="ECO:0000259" key="4">
    <source>
        <dbReference type="Pfam" id="PF00733"/>
    </source>
</evidence>
<comment type="pathway">
    <text evidence="1">Amino-acid biosynthesis; L-asparagine biosynthesis; L-asparagine from L-aspartate (L-Gln route): step 1/1.</text>
</comment>
<evidence type="ECO:0000313" key="5">
    <source>
        <dbReference type="EMBL" id="ESO96772.1"/>
    </source>
</evidence>
<dbReference type="OrthoDB" id="409189at2759"/>
<dbReference type="PANTHER" id="PTHR11772:SF23">
    <property type="entry name" value="ASPARAGINE SYNTHETASE [GLUTAMINE-HYDROLYZING]"/>
    <property type="match status" value="1"/>
</dbReference>
<evidence type="ECO:0000256" key="3">
    <source>
        <dbReference type="ARBA" id="ARBA00022840"/>
    </source>
</evidence>
<dbReference type="InterPro" id="IPR014729">
    <property type="entry name" value="Rossmann-like_a/b/a_fold"/>
</dbReference>
<dbReference type="HOGENOM" id="CLU_1708727_0_0_1"/>
<dbReference type="InterPro" id="IPR050795">
    <property type="entry name" value="Asn_Synthetase"/>
</dbReference>
<sequence>GLDSSLVTALLVKDAKEQKLPYPIQTFAIGMEGSPDLQAAKTVANYLGTDHHEVVFTPEEGVRAIEDVIYHLESYDITTIRASVGMYLISQYISKKTDTVVILSGEGSDELAQGYIYFHKAPSSEEGDRESRRLLEDLYMYDVLRGDRTTSAAG</sequence>
<dbReference type="InterPro" id="IPR001962">
    <property type="entry name" value="Asn_synthase"/>
</dbReference>
<proteinExistence type="predicted"/>
<reference evidence="5 6" key="1">
    <citation type="journal article" date="2013" name="Nature">
        <title>Insights into bilaterian evolution from three spiralian genomes.</title>
        <authorList>
            <person name="Simakov O."/>
            <person name="Marletaz F."/>
            <person name="Cho S.J."/>
            <person name="Edsinger-Gonzales E."/>
            <person name="Havlak P."/>
            <person name="Hellsten U."/>
            <person name="Kuo D.H."/>
            <person name="Larsson T."/>
            <person name="Lv J."/>
            <person name="Arendt D."/>
            <person name="Savage R."/>
            <person name="Osoegawa K."/>
            <person name="de Jong P."/>
            <person name="Grimwood J."/>
            <person name="Chapman J.A."/>
            <person name="Shapiro H."/>
            <person name="Aerts A."/>
            <person name="Otillar R.P."/>
            <person name="Terry A.Y."/>
            <person name="Boore J.L."/>
            <person name="Grigoriev I.V."/>
            <person name="Lindberg D.R."/>
            <person name="Seaver E.C."/>
            <person name="Weisblat D.A."/>
            <person name="Putnam N.H."/>
            <person name="Rokhsar D.S."/>
        </authorList>
    </citation>
    <scope>NUCLEOTIDE SEQUENCE [LARGE SCALE GENOMIC DNA]</scope>
</reference>
<dbReference type="GO" id="GO:0005829">
    <property type="term" value="C:cytosol"/>
    <property type="evidence" value="ECO:0007669"/>
    <property type="project" value="TreeGrafter"/>
</dbReference>
<evidence type="ECO:0000256" key="2">
    <source>
        <dbReference type="ARBA" id="ARBA00022741"/>
    </source>
</evidence>
<keyword evidence="3" id="KW-0067">ATP-binding</keyword>
<dbReference type="GeneID" id="20242856"/>
<dbReference type="SUPFAM" id="SSF52402">
    <property type="entry name" value="Adenine nucleotide alpha hydrolases-like"/>
    <property type="match status" value="1"/>
</dbReference>
<gene>
    <name evidence="5" type="ORF">LOTGIDRAFT_174698</name>
</gene>
<dbReference type="RefSeq" id="XP_009052547.1">
    <property type="nucleotide sequence ID" value="XM_009054299.1"/>
</dbReference>
<dbReference type="PANTHER" id="PTHR11772">
    <property type="entry name" value="ASPARAGINE SYNTHETASE"/>
    <property type="match status" value="1"/>
</dbReference>
<dbReference type="Gene3D" id="3.40.50.620">
    <property type="entry name" value="HUPs"/>
    <property type="match status" value="1"/>
</dbReference>
<dbReference type="STRING" id="225164.V4AIG1"/>
<dbReference type="GO" id="GO:0005524">
    <property type="term" value="F:ATP binding"/>
    <property type="evidence" value="ECO:0007669"/>
    <property type="project" value="UniProtKB-KW"/>
</dbReference>
<dbReference type="KEGG" id="lgi:LOTGIDRAFT_174698"/>
<dbReference type="GO" id="GO:0006529">
    <property type="term" value="P:asparagine biosynthetic process"/>
    <property type="evidence" value="ECO:0007669"/>
    <property type="project" value="InterPro"/>
</dbReference>
<dbReference type="AlphaFoldDB" id="V4AIG1"/>
<evidence type="ECO:0000313" key="6">
    <source>
        <dbReference type="Proteomes" id="UP000030746"/>
    </source>
</evidence>
<dbReference type="EMBL" id="KB201370">
    <property type="protein sequence ID" value="ESO96772.1"/>
    <property type="molecule type" value="Genomic_DNA"/>
</dbReference>